<keyword evidence="1" id="KW-0472">Membrane</keyword>
<reference evidence="2" key="1">
    <citation type="journal article" date="2023" name="Plant Biotechnol. J.">
        <title>Chromosome-level wild Hevea brasiliensis genome provides new tools for genomic-assisted breeding and valuable loci to elevate rubber yield.</title>
        <authorList>
            <person name="Cheng H."/>
            <person name="Song X."/>
            <person name="Hu Y."/>
            <person name="Wu T."/>
            <person name="Yang Q."/>
            <person name="An Z."/>
            <person name="Feng S."/>
            <person name="Deng Z."/>
            <person name="Wu W."/>
            <person name="Zeng X."/>
            <person name="Tu M."/>
            <person name="Wang X."/>
            <person name="Huang H."/>
        </authorList>
    </citation>
    <scope>NUCLEOTIDE SEQUENCE</scope>
    <source>
        <strain evidence="2">MT/VB/25A 57/8</strain>
    </source>
</reference>
<keyword evidence="1" id="KW-1133">Transmembrane helix</keyword>
<gene>
    <name evidence="2" type="ORF">P3X46_009162</name>
</gene>
<keyword evidence="1" id="KW-0812">Transmembrane</keyword>
<protein>
    <recommendedName>
        <fullName evidence="4">Amino acid transporter transmembrane domain-containing protein</fullName>
    </recommendedName>
</protein>
<feature type="transmembrane region" description="Helical" evidence="1">
    <location>
        <begin position="36"/>
        <end position="55"/>
    </location>
</feature>
<comment type="caution">
    <text evidence="2">The sequence shown here is derived from an EMBL/GenBank/DDBJ whole genome shotgun (WGS) entry which is preliminary data.</text>
</comment>
<sequence length="65" mass="6907">LVMALIGSVLSLLVAVIMPSLCFLKIKGKKATRTQIILSSTIAALGIICAILGAYSSLWDIVKQF</sequence>
<evidence type="ECO:0000313" key="3">
    <source>
        <dbReference type="Proteomes" id="UP001174677"/>
    </source>
</evidence>
<organism evidence="2 3">
    <name type="scientific">Hevea brasiliensis</name>
    <name type="common">Para rubber tree</name>
    <name type="synonym">Siphonia brasiliensis</name>
    <dbReference type="NCBI Taxonomy" id="3981"/>
    <lineage>
        <taxon>Eukaryota</taxon>
        <taxon>Viridiplantae</taxon>
        <taxon>Streptophyta</taxon>
        <taxon>Embryophyta</taxon>
        <taxon>Tracheophyta</taxon>
        <taxon>Spermatophyta</taxon>
        <taxon>Magnoliopsida</taxon>
        <taxon>eudicotyledons</taxon>
        <taxon>Gunneridae</taxon>
        <taxon>Pentapetalae</taxon>
        <taxon>rosids</taxon>
        <taxon>fabids</taxon>
        <taxon>Malpighiales</taxon>
        <taxon>Euphorbiaceae</taxon>
        <taxon>Crotonoideae</taxon>
        <taxon>Micrandreae</taxon>
        <taxon>Hevea</taxon>
    </lineage>
</organism>
<accession>A0ABQ9MPT8</accession>
<keyword evidence="3" id="KW-1185">Reference proteome</keyword>
<evidence type="ECO:0008006" key="4">
    <source>
        <dbReference type="Google" id="ProtNLM"/>
    </source>
</evidence>
<feature type="non-terminal residue" evidence="2">
    <location>
        <position position="1"/>
    </location>
</feature>
<name>A0ABQ9MPT8_HEVBR</name>
<evidence type="ECO:0000313" key="2">
    <source>
        <dbReference type="EMBL" id="KAJ9180985.1"/>
    </source>
</evidence>
<feature type="transmembrane region" description="Helical" evidence="1">
    <location>
        <begin position="6"/>
        <end position="24"/>
    </location>
</feature>
<proteinExistence type="predicted"/>
<evidence type="ECO:0000256" key="1">
    <source>
        <dbReference type="SAM" id="Phobius"/>
    </source>
</evidence>
<dbReference type="Proteomes" id="UP001174677">
    <property type="component" value="Chromosome 5"/>
</dbReference>
<dbReference type="EMBL" id="JARPOI010000005">
    <property type="protein sequence ID" value="KAJ9180985.1"/>
    <property type="molecule type" value="Genomic_DNA"/>
</dbReference>